<evidence type="ECO:0000313" key="1">
    <source>
        <dbReference type="EMBL" id="JAI02105.1"/>
    </source>
</evidence>
<proteinExistence type="predicted"/>
<accession>A0A0E9XHG1</accession>
<protein>
    <submittedName>
        <fullName evidence="1">Uncharacterized protein</fullName>
    </submittedName>
</protein>
<reference evidence="1" key="2">
    <citation type="journal article" date="2015" name="Fish Shellfish Immunol.">
        <title>Early steps in the European eel (Anguilla anguilla)-Vibrio vulnificus interaction in the gills: Role of the RtxA13 toxin.</title>
        <authorList>
            <person name="Callol A."/>
            <person name="Pajuelo D."/>
            <person name="Ebbesson L."/>
            <person name="Teles M."/>
            <person name="MacKenzie S."/>
            <person name="Amaro C."/>
        </authorList>
    </citation>
    <scope>NUCLEOTIDE SEQUENCE</scope>
</reference>
<organism evidence="1">
    <name type="scientific">Anguilla anguilla</name>
    <name type="common">European freshwater eel</name>
    <name type="synonym">Muraena anguilla</name>
    <dbReference type="NCBI Taxonomy" id="7936"/>
    <lineage>
        <taxon>Eukaryota</taxon>
        <taxon>Metazoa</taxon>
        <taxon>Chordata</taxon>
        <taxon>Craniata</taxon>
        <taxon>Vertebrata</taxon>
        <taxon>Euteleostomi</taxon>
        <taxon>Actinopterygii</taxon>
        <taxon>Neopterygii</taxon>
        <taxon>Teleostei</taxon>
        <taxon>Anguilliformes</taxon>
        <taxon>Anguillidae</taxon>
        <taxon>Anguilla</taxon>
    </lineage>
</organism>
<dbReference type="EMBL" id="GBXM01006473">
    <property type="protein sequence ID" value="JAI02105.1"/>
    <property type="molecule type" value="Transcribed_RNA"/>
</dbReference>
<sequence>MLITPSLPAHGMCLRHISRLLPVMPAGTTCSFLFRKWRTSPKIQCRFSGSMYDCQANVHVQQANTISDKSVSGVRFWNEPNSTKLINAY</sequence>
<dbReference type="AlphaFoldDB" id="A0A0E9XHG1"/>
<name>A0A0E9XHG1_ANGAN</name>
<reference evidence="1" key="1">
    <citation type="submission" date="2014-11" db="EMBL/GenBank/DDBJ databases">
        <authorList>
            <person name="Amaro Gonzalez C."/>
        </authorList>
    </citation>
    <scope>NUCLEOTIDE SEQUENCE</scope>
</reference>